<dbReference type="GO" id="GO:0022857">
    <property type="term" value="F:transmembrane transporter activity"/>
    <property type="evidence" value="ECO:0007669"/>
    <property type="project" value="InterPro"/>
</dbReference>
<dbReference type="EMBL" id="CAJVQA010017715">
    <property type="protein sequence ID" value="CAG8750209.1"/>
    <property type="molecule type" value="Genomic_DNA"/>
</dbReference>
<feature type="transmembrane region" description="Helical" evidence="6">
    <location>
        <begin position="101"/>
        <end position="121"/>
    </location>
</feature>
<feature type="transmembrane region" description="Helical" evidence="6">
    <location>
        <begin position="360"/>
        <end position="385"/>
    </location>
</feature>
<protein>
    <submittedName>
        <fullName evidence="7">24532_t:CDS:1</fullName>
    </submittedName>
</protein>
<evidence type="ECO:0000313" key="8">
    <source>
        <dbReference type="Proteomes" id="UP000789759"/>
    </source>
</evidence>
<dbReference type="Gene3D" id="1.20.1250.20">
    <property type="entry name" value="MFS general substrate transporter like domains"/>
    <property type="match status" value="2"/>
</dbReference>
<sequence>MSTEEKCGNDSHMSDDTNHKTLEKRIVRKCDLYLLRIHVWLPILMVCWAATSMSQAACTTVIQLGIARFLLGMFEAAFPPSIIGYISLFYTKKELTLRYSLFMVITTISGALSGFASYFIVQISGTSLSGFQWLFIIENIPTIFMALVAAIFLTRGPGNARFLTPEEREFAVERLKSEGGQTKIIDRNLAKAQIKLAFTDIQTYSYLLLVLISSIPSFALNFYLPTLVNKLGYNNVQAQLMVIPPLLVSTVITTFNAWCSDKYQTRAWNMLAGYSFSIIGLVGMIATRADDPSLYKLRYFFIILLACGAYSVLPVLFSWCTCNNVGEYKRSTALGIIFTSAQVGGIIGILIFPANNAPSFLMGNTVCLSSVLFGAILAIGLKFYLELLNKKRDLAIISNHDYKLNDSDLKHNKRIKDIAMKLVENEPKFDEVLIWLAGAKRKKAINLKSYYTEFSKCTIPDLTGKDLAL</sequence>
<dbReference type="Proteomes" id="UP000789759">
    <property type="component" value="Unassembled WGS sequence"/>
</dbReference>
<proteinExistence type="predicted"/>
<reference evidence="7" key="1">
    <citation type="submission" date="2021-06" db="EMBL/GenBank/DDBJ databases">
        <authorList>
            <person name="Kallberg Y."/>
            <person name="Tangrot J."/>
            <person name="Rosling A."/>
        </authorList>
    </citation>
    <scope>NUCLEOTIDE SEQUENCE</scope>
    <source>
        <strain evidence="7">FL966</strain>
    </source>
</reference>
<comment type="subcellular location">
    <subcellularLocation>
        <location evidence="1">Membrane</location>
        <topology evidence="1">Multi-pass membrane protein</topology>
    </subcellularLocation>
</comment>
<dbReference type="PANTHER" id="PTHR43791:SF36">
    <property type="entry name" value="TRANSPORTER, PUTATIVE (AFU_ORTHOLOGUE AFUA_6G08340)-RELATED"/>
    <property type="match status" value="1"/>
</dbReference>
<feature type="non-terminal residue" evidence="7">
    <location>
        <position position="469"/>
    </location>
</feature>
<dbReference type="PANTHER" id="PTHR43791">
    <property type="entry name" value="PERMEASE-RELATED"/>
    <property type="match status" value="1"/>
</dbReference>
<evidence type="ECO:0000256" key="1">
    <source>
        <dbReference type="ARBA" id="ARBA00004141"/>
    </source>
</evidence>
<dbReference type="InterPro" id="IPR036259">
    <property type="entry name" value="MFS_trans_sf"/>
</dbReference>
<feature type="transmembrane region" description="Helical" evidence="6">
    <location>
        <begin position="236"/>
        <end position="255"/>
    </location>
</feature>
<feature type="transmembrane region" description="Helical" evidence="6">
    <location>
        <begin position="33"/>
        <end position="54"/>
    </location>
</feature>
<feature type="transmembrane region" description="Helical" evidence="6">
    <location>
        <begin position="299"/>
        <end position="320"/>
    </location>
</feature>
<organism evidence="7 8">
    <name type="scientific">Cetraspora pellucida</name>
    <dbReference type="NCBI Taxonomy" id="1433469"/>
    <lineage>
        <taxon>Eukaryota</taxon>
        <taxon>Fungi</taxon>
        <taxon>Fungi incertae sedis</taxon>
        <taxon>Mucoromycota</taxon>
        <taxon>Glomeromycotina</taxon>
        <taxon>Glomeromycetes</taxon>
        <taxon>Diversisporales</taxon>
        <taxon>Gigasporaceae</taxon>
        <taxon>Cetraspora</taxon>
    </lineage>
</organism>
<feature type="transmembrane region" description="Helical" evidence="6">
    <location>
        <begin position="204"/>
        <end position="224"/>
    </location>
</feature>
<feature type="transmembrane region" description="Helical" evidence="6">
    <location>
        <begin position="133"/>
        <end position="153"/>
    </location>
</feature>
<evidence type="ECO:0000256" key="5">
    <source>
        <dbReference type="ARBA" id="ARBA00023136"/>
    </source>
</evidence>
<feature type="transmembrane region" description="Helical" evidence="6">
    <location>
        <begin position="267"/>
        <end position="287"/>
    </location>
</feature>
<comment type="caution">
    <text evidence="7">The sequence shown here is derived from an EMBL/GenBank/DDBJ whole genome shotgun (WGS) entry which is preliminary data.</text>
</comment>
<dbReference type="AlphaFoldDB" id="A0A9N9IUD3"/>
<keyword evidence="4 6" id="KW-1133">Transmembrane helix</keyword>
<keyword evidence="5 6" id="KW-0472">Membrane</keyword>
<feature type="transmembrane region" description="Helical" evidence="6">
    <location>
        <begin position="332"/>
        <end position="354"/>
    </location>
</feature>
<evidence type="ECO:0000256" key="4">
    <source>
        <dbReference type="ARBA" id="ARBA00022989"/>
    </source>
</evidence>
<name>A0A9N9IUD3_9GLOM</name>
<dbReference type="OrthoDB" id="2985014at2759"/>
<feature type="transmembrane region" description="Helical" evidence="6">
    <location>
        <begin position="66"/>
        <end position="89"/>
    </location>
</feature>
<dbReference type="SUPFAM" id="SSF103473">
    <property type="entry name" value="MFS general substrate transporter"/>
    <property type="match status" value="1"/>
</dbReference>
<dbReference type="GO" id="GO:0016020">
    <property type="term" value="C:membrane"/>
    <property type="evidence" value="ECO:0007669"/>
    <property type="project" value="UniProtKB-SubCell"/>
</dbReference>
<keyword evidence="8" id="KW-1185">Reference proteome</keyword>
<dbReference type="FunFam" id="1.20.1250.20:FF:000013">
    <property type="entry name" value="MFS general substrate transporter"/>
    <property type="match status" value="1"/>
</dbReference>
<evidence type="ECO:0000256" key="6">
    <source>
        <dbReference type="SAM" id="Phobius"/>
    </source>
</evidence>
<gene>
    <name evidence="7" type="ORF">CPELLU_LOCUS14660</name>
</gene>
<dbReference type="InterPro" id="IPR011701">
    <property type="entry name" value="MFS"/>
</dbReference>
<evidence type="ECO:0000313" key="7">
    <source>
        <dbReference type="EMBL" id="CAG8750209.1"/>
    </source>
</evidence>
<accession>A0A9N9IUD3</accession>
<feature type="non-terminal residue" evidence="7">
    <location>
        <position position="1"/>
    </location>
</feature>
<keyword evidence="2" id="KW-0813">Transport</keyword>
<evidence type="ECO:0000256" key="2">
    <source>
        <dbReference type="ARBA" id="ARBA00022448"/>
    </source>
</evidence>
<dbReference type="Pfam" id="PF07690">
    <property type="entry name" value="MFS_1"/>
    <property type="match status" value="1"/>
</dbReference>
<keyword evidence="3 6" id="KW-0812">Transmembrane</keyword>
<evidence type="ECO:0000256" key="3">
    <source>
        <dbReference type="ARBA" id="ARBA00022692"/>
    </source>
</evidence>